<dbReference type="Pfam" id="PF13495">
    <property type="entry name" value="Phage_int_SAM_4"/>
    <property type="match status" value="1"/>
</dbReference>
<keyword evidence="9" id="KW-1185">Reference proteome</keyword>
<dbReference type="InterPro" id="IPR013762">
    <property type="entry name" value="Integrase-like_cat_sf"/>
</dbReference>
<evidence type="ECO:0000256" key="2">
    <source>
        <dbReference type="ARBA" id="ARBA00022908"/>
    </source>
</evidence>
<comment type="caution">
    <text evidence="8">The sequence shown here is derived from an EMBL/GenBank/DDBJ whole genome shotgun (WGS) entry which is preliminary data.</text>
</comment>
<dbReference type="InterPro" id="IPR004107">
    <property type="entry name" value="Integrase_SAM-like_N"/>
</dbReference>
<dbReference type="Gene3D" id="1.10.150.130">
    <property type="match status" value="1"/>
</dbReference>
<comment type="similarity">
    <text evidence="1">Belongs to the 'phage' integrase family.</text>
</comment>
<evidence type="ECO:0000313" key="8">
    <source>
        <dbReference type="EMBL" id="GAA4268917.1"/>
    </source>
</evidence>
<dbReference type="InterPro" id="IPR010998">
    <property type="entry name" value="Integrase_recombinase_N"/>
</dbReference>
<protein>
    <submittedName>
        <fullName evidence="8">Site-specific integrase</fullName>
    </submittedName>
</protein>
<gene>
    <name evidence="8" type="ORF">GCM10022257_10180</name>
</gene>
<dbReference type="RefSeq" id="WP_139001155.1">
    <property type="nucleotide sequence ID" value="NZ_BAABAV010000001.1"/>
</dbReference>
<sequence length="305" mass="35058">MGTRLLITSSMNTIGTKPDYQMAMDLLLQKLILKNYSQNTIKTYVHMFKKFLEHIHPMPLHQVTTAHIMHYHKELVTKHGVSSSYQNQSINAIKFYIEKVLNLPKITYDFCRPRKAKTLPNVLSLNEVSRILGVIGNIKHKTILSVIYGCGLRISECINLKVEDIDSSNMRVWVRNAKGKKDRITLLSPTLLVELRAYYKLYKPKQWLFEGSYGKQYSVSSIRQVFNRSKKKAGVNVPATVHTLRHSFATHLLDNGTNLRYIQKLLGHNSSKTTEIYTHVSTTNLMNIESPFEKIGKFATFGNRE</sequence>
<dbReference type="InterPro" id="IPR044068">
    <property type="entry name" value="CB"/>
</dbReference>
<dbReference type="InterPro" id="IPR002104">
    <property type="entry name" value="Integrase_catalytic"/>
</dbReference>
<accession>A0ABP8E9L1</accession>
<dbReference type="PROSITE" id="PS51900">
    <property type="entry name" value="CB"/>
    <property type="match status" value="1"/>
</dbReference>
<dbReference type="SUPFAM" id="SSF56349">
    <property type="entry name" value="DNA breaking-rejoining enzymes"/>
    <property type="match status" value="1"/>
</dbReference>
<evidence type="ECO:0000256" key="1">
    <source>
        <dbReference type="ARBA" id="ARBA00008857"/>
    </source>
</evidence>
<reference evidence="9" key="1">
    <citation type="journal article" date="2019" name="Int. J. Syst. Evol. Microbiol.">
        <title>The Global Catalogue of Microorganisms (GCM) 10K type strain sequencing project: providing services to taxonomists for standard genome sequencing and annotation.</title>
        <authorList>
            <consortium name="The Broad Institute Genomics Platform"/>
            <consortium name="The Broad Institute Genome Sequencing Center for Infectious Disease"/>
            <person name="Wu L."/>
            <person name="Ma J."/>
        </authorList>
    </citation>
    <scope>NUCLEOTIDE SEQUENCE [LARGE SCALE GENOMIC DNA]</scope>
    <source>
        <strain evidence="9">JCM 17452</strain>
    </source>
</reference>
<dbReference type="EMBL" id="BAABAV010000001">
    <property type="protein sequence ID" value="GAA4268917.1"/>
    <property type="molecule type" value="Genomic_DNA"/>
</dbReference>
<proteinExistence type="inferred from homology"/>
<keyword evidence="2" id="KW-0229">DNA integration</keyword>
<evidence type="ECO:0000313" key="9">
    <source>
        <dbReference type="Proteomes" id="UP001500027"/>
    </source>
</evidence>
<name>A0ABP8E9L1_9FLAO</name>
<dbReference type="PANTHER" id="PTHR30349">
    <property type="entry name" value="PHAGE INTEGRASE-RELATED"/>
    <property type="match status" value="1"/>
</dbReference>
<organism evidence="8 9">
    <name type="scientific">Hyunsoonleella aestuarii</name>
    <dbReference type="NCBI Taxonomy" id="912802"/>
    <lineage>
        <taxon>Bacteria</taxon>
        <taxon>Pseudomonadati</taxon>
        <taxon>Bacteroidota</taxon>
        <taxon>Flavobacteriia</taxon>
        <taxon>Flavobacteriales</taxon>
        <taxon>Flavobacteriaceae</taxon>
    </lineage>
</organism>
<dbReference type="Gene3D" id="1.10.443.10">
    <property type="entry name" value="Intergrase catalytic core"/>
    <property type="match status" value="1"/>
</dbReference>
<keyword evidence="3 5" id="KW-0238">DNA-binding</keyword>
<evidence type="ECO:0000256" key="3">
    <source>
        <dbReference type="ARBA" id="ARBA00023125"/>
    </source>
</evidence>
<evidence type="ECO:0000259" key="6">
    <source>
        <dbReference type="PROSITE" id="PS51898"/>
    </source>
</evidence>
<dbReference type="PANTHER" id="PTHR30349:SF64">
    <property type="entry name" value="PROPHAGE INTEGRASE INTD-RELATED"/>
    <property type="match status" value="1"/>
</dbReference>
<dbReference type="Pfam" id="PF00589">
    <property type="entry name" value="Phage_integrase"/>
    <property type="match status" value="1"/>
</dbReference>
<keyword evidence="4" id="KW-0233">DNA recombination</keyword>
<feature type="domain" description="Tyr recombinase" evidence="6">
    <location>
        <begin position="118"/>
        <end position="290"/>
    </location>
</feature>
<evidence type="ECO:0000256" key="4">
    <source>
        <dbReference type="ARBA" id="ARBA00023172"/>
    </source>
</evidence>
<dbReference type="InterPro" id="IPR011010">
    <property type="entry name" value="DNA_brk_join_enz"/>
</dbReference>
<dbReference type="PROSITE" id="PS51898">
    <property type="entry name" value="TYR_RECOMBINASE"/>
    <property type="match status" value="1"/>
</dbReference>
<feature type="domain" description="Core-binding (CB)" evidence="7">
    <location>
        <begin position="22"/>
        <end position="101"/>
    </location>
</feature>
<evidence type="ECO:0000256" key="5">
    <source>
        <dbReference type="PROSITE-ProRule" id="PRU01248"/>
    </source>
</evidence>
<dbReference type="Proteomes" id="UP001500027">
    <property type="component" value="Unassembled WGS sequence"/>
</dbReference>
<evidence type="ECO:0000259" key="7">
    <source>
        <dbReference type="PROSITE" id="PS51900"/>
    </source>
</evidence>
<dbReference type="InterPro" id="IPR050090">
    <property type="entry name" value="Tyrosine_recombinase_XerCD"/>
</dbReference>